<gene>
    <name evidence="1" type="ORF">Syn7803C7_106</name>
</gene>
<name>A0A0E3F0K2_9CAUD</name>
<evidence type="ECO:0000313" key="1">
    <source>
        <dbReference type="EMBL" id="AIX19997.1"/>
    </source>
</evidence>
<dbReference type="Proteomes" id="UP000185323">
    <property type="component" value="Segment"/>
</dbReference>
<dbReference type="SUPFAM" id="SSF53448">
    <property type="entry name" value="Nucleotide-diphospho-sugar transferases"/>
    <property type="match status" value="1"/>
</dbReference>
<sequence length="255" mass="29145">MAKGFTVKAKTPPKGTEAKKASEWDYDKAKEIMRGKSVVFCLPGRGVSYTYLKNFVQLCFDLVQMGASIQISQDYSSMVNFARCKCLGANVLRGPDQIPWDGRLKYDYQLWIDSDIVFNTEKFLQLVLMDKDIASGWYCTEDGRTSSVAHWLEEDDFAKNGGVMNHENLETMAKRKKPFTVDYTGFGWVLIKNGVFEHPEMKYPWFAPKMQIFESGDVQDMCGEDVSFCLDAIEAGFEIWCDPRIRVGHEKSRVI</sequence>
<dbReference type="KEGG" id="vg:24171961"/>
<dbReference type="Gene3D" id="3.90.550.40">
    <property type="match status" value="1"/>
</dbReference>
<accession>A0A0E3F0K2</accession>
<protein>
    <submittedName>
        <fullName evidence="1">Uncharacterized protein</fullName>
    </submittedName>
</protein>
<organism evidence="1 2">
    <name type="scientific">Synechococcus phage ACG-2014f_Syn7803C7</name>
    <dbReference type="NCBI Taxonomy" id="2790345"/>
    <lineage>
        <taxon>Viruses</taxon>
        <taxon>Duplodnaviria</taxon>
        <taxon>Heunggongvirae</taxon>
        <taxon>Uroviricota</taxon>
        <taxon>Caudoviricetes</taxon>
        <taxon>Pantevenvirales</taxon>
        <taxon>Kyanoviridae</taxon>
        <taxon>Atlauavirus</taxon>
        <taxon>Atlauavirus acg2014f</taxon>
    </lineage>
</organism>
<dbReference type="InterPro" id="IPR029044">
    <property type="entry name" value="Nucleotide-diphossugar_trans"/>
</dbReference>
<proteinExistence type="predicted"/>
<dbReference type="EMBL" id="KJ019052">
    <property type="protein sequence ID" value="AIX19997.1"/>
    <property type="molecule type" value="Genomic_DNA"/>
</dbReference>
<keyword evidence="2" id="KW-1185">Reference proteome</keyword>
<evidence type="ECO:0000313" key="2">
    <source>
        <dbReference type="Proteomes" id="UP000185323"/>
    </source>
</evidence>
<reference evidence="1 2" key="1">
    <citation type="submission" date="2013-12" db="EMBL/GenBank/DDBJ databases">
        <title>Ecological redundancy of diverse viral populations within a natural community.</title>
        <authorList>
            <person name="Gregory A.C."/>
            <person name="LaButti K."/>
            <person name="Copeland A."/>
            <person name="Woyke T."/>
            <person name="Sullivan M.B."/>
        </authorList>
    </citation>
    <scope>NUCLEOTIDE SEQUENCE [LARGE SCALE GENOMIC DNA]</scope>
    <source>
        <strain evidence="1">Syn7803C7</strain>
    </source>
</reference>